<evidence type="ECO:0000313" key="1">
    <source>
        <dbReference type="EMBL" id="VVO06696.1"/>
    </source>
</evidence>
<dbReference type="EMBL" id="CABVHW010000009">
    <property type="protein sequence ID" value="VVO06696.1"/>
    <property type="molecule type" value="Genomic_DNA"/>
</dbReference>
<evidence type="ECO:0000313" key="2">
    <source>
        <dbReference type="Proteomes" id="UP000381093"/>
    </source>
</evidence>
<reference evidence="1 2" key="1">
    <citation type="submission" date="2019-09" db="EMBL/GenBank/DDBJ databases">
        <authorList>
            <person name="Chandra G."/>
            <person name="Truman W A."/>
        </authorList>
    </citation>
    <scope>NUCLEOTIDE SEQUENCE [LARGE SCALE GENOMIC DNA]</scope>
    <source>
        <strain evidence="1">PS710</strain>
    </source>
</reference>
<dbReference type="RefSeq" id="WP_138969311.1">
    <property type="nucleotide sequence ID" value="NZ_CABVHE010000043.1"/>
</dbReference>
<accession>A0A5E6VBD7</accession>
<name>A0A5E6VBD7_PSEFL</name>
<dbReference type="AlphaFoldDB" id="A0A5E6VBD7"/>
<protein>
    <submittedName>
        <fullName evidence="1">Uncharacterized protein</fullName>
    </submittedName>
</protein>
<dbReference type="Proteomes" id="UP000381093">
    <property type="component" value="Unassembled WGS sequence"/>
</dbReference>
<proteinExistence type="predicted"/>
<gene>
    <name evidence="1" type="ORF">PS710_03115</name>
</gene>
<sequence>MNFDQAKALRLQQWRSTLDDHDFRMENPEAHRQTLREMSATLASEGLIDDLQCFDMNEMADAAYWHAVEELIDAPARYCGASAYDVVKHGSSELLGVIRRSIFYYVSTLAEANIATYDGKIYRNADGANLVFSSSGVIAGINGLTLTLPDGQHYKLVETGRTIEGIFREPVDVPDVYRGLIDIALVAKESLDLRSFEKLRPLIDLAKFRICPACLDRFELQEDCTACGGQGFMAKL</sequence>
<organism evidence="1 2">
    <name type="scientific">Pseudomonas fluorescens</name>
    <dbReference type="NCBI Taxonomy" id="294"/>
    <lineage>
        <taxon>Bacteria</taxon>
        <taxon>Pseudomonadati</taxon>
        <taxon>Pseudomonadota</taxon>
        <taxon>Gammaproteobacteria</taxon>
        <taxon>Pseudomonadales</taxon>
        <taxon>Pseudomonadaceae</taxon>
        <taxon>Pseudomonas</taxon>
    </lineage>
</organism>